<dbReference type="InterPro" id="IPR036291">
    <property type="entry name" value="NAD(P)-bd_dom_sf"/>
</dbReference>
<comment type="caution">
    <text evidence="5">The sequence shown here is derived from an EMBL/GenBank/DDBJ whole genome shotgun (WGS) entry which is preliminary data.</text>
</comment>
<dbReference type="InterPro" id="IPR006115">
    <property type="entry name" value="6PGDH_NADP-bd"/>
</dbReference>
<dbReference type="Gene3D" id="3.40.50.720">
    <property type="entry name" value="NAD(P)-binding Rossmann-like Domain"/>
    <property type="match status" value="1"/>
</dbReference>
<proteinExistence type="predicted"/>
<evidence type="ECO:0000259" key="3">
    <source>
        <dbReference type="Pfam" id="PF03446"/>
    </source>
</evidence>
<protein>
    <submittedName>
        <fullName evidence="5">NAD-binding protein</fullName>
    </submittedName>
</protein>
<keyword evidence="6" id="KW-1185">Reference proteome</keyword>
<evidence type="ECO:0000313" key="5">
    <source>
        <dbReference type="EMBL" id="MEL0615304.1"/>
    </source>
</evidence>
<evidence type="ECO:0000256" key="2">
    <source>
        <dbReference type="SAM" id="MobiDB-lite"/>
    </source>
</evidence>
<dbReference type="Pfam" id="PF14833">
    <property type="entry name" value="NAD_binding_11"/>
    <property type="match status" value="1"/>
</dbReference>
<dbReference type="PANTHER" id="PTHR43060:SF15">
    <property type="entry name" value="3-HYDROXYISOBUTYRATE DEHYDROGENASE-LIKE 1, MITOCHONDRIAL-RELATED"/>
    <property type="match status" value="1"/>
</dbReference>
<feature type="domain" description="3-hydroxyisobutyrate dehydrogenase-like NAD-binding" evidence="4">
    <location>
        <begin position="186"/>
        <end position="288"/>
    </location>
</feature>
<reference evidence="5 6" key="1">
    <citation type="submission" date="2024-02" db="EMBL/GenBank/DDBJ databases">
        <title>Bacteria isolated from the canopy kelp, Nereocystis luetkeana.</title>
        <authorList>
            <person name="Pfister C.A."/>
            <person name="Younker I.T."/>
            <person name="Light S.H."/>
        </authorList>
    </citation>
    <scope>NUCLEOTIDE SEQUENCE [LARGE SCALE GENOMIC DNA]</scope>
    <source>
        <strain evidence="5 6">TI.5.07</strain>
    </source>
</reference>
<feature type="domain" description="6-phosphogluconate dehydrogenase NADP-binding" evidence="3">
    <location>
        <begin position="3"/>
        <end position="183"/>
    </location>
</feature>
<dbReference type="Pfam" id="PF03446">
    <property type="entry name" value="NAD_binding_2"/>
    <property type="match status" value="1"/>
</dbReference>
<dbReference type="RefSeq" id="WP_341541587.1">
    <property type="nucleotide sequence ID" value="NZ_JBAKAP010000001.1"/>
</dbReference>
<evidence type="ECO:0000259" key="4">
    <source>
        <dbReference type="Pfam" id="PF14833"/>
    </source>
</evidence>
<keyword evidence="1" id="KW-0560">Oxidoreductase</keyword>
<dbReference type="EMBL" id="JBAKAP010000001">
    <property type="protein sequence ID" value="MEL0615304.1"/>
    <property type="molecule type" value="Genomic_DNA"/>
</dbReference>
<dbReference type="Proteomes" id="UP001378242">
    <property type="component" value="Unassembled WGS sequence"/>
</dbReference>
<gene>
    <name evidence="5" type="ORF">V6243_00570</name>
</gene>
<organism evidence="5 6">
    <name type="scientific">Cobetia marina</name>
    <name type="common">Deleya marina</name>
    <dbReference type="NCBI Taxonomy" id="28258"/>
    <lineage>
        <taxon>Bacteria</taxon>
        <taxon>Pseudomonadati</taxon>
        <taxon>Pseudomonadota</taxon>
        <taxon>Gammaproteobacteria</taxon>
        <taxon>Oceanospirillales</taxon>
        <taxon>Halomonadaceae</taxon>
        <taxon>Cobetia</taxon>
    </lineage>
</organism>
<dbReference type="InterPro" id="IPR029154">
    <property type="entry name" value="HIBADH-like_NADP-bd"/>
</dbReference>
<dbReference type="InterPro" id="IPR013328">
    <property type="entry name" value="6PGD_dom2"/>
</dbReference>
<dbReference type="PANTHER" id="PTHR43060">
    <property type="entry name" value="3-HYDROXYISOBUTYRATE DEHYDROGENASE-LIKE 1, MITOCHONDRIAL-RELATED"/>
    <property type="match status" value="1"/>
</dbReference>
<evidence type="ECO:0000313" key="6">
    <source>
        <dbReference type="Proteomes" id="UP001378242"/>
    </source>
</evidence>
<dbReference type="InterPro" id="IPR008927">
    <property type="entry name" value="6-PGluconate_DH-like_C_sf"/>
</dbReference>
<feature type="compositionally biased region" description="Polar residues" evidence="2">
    <location>
        <begin position="317"/>
        <end position="330"/>
    </location>
</feature>
<dbReference type="SUPFAM" id="SSF48179">
    <property type="entry name" value="6-phosphogluconate dehydrogenase C-terminal domain-like"/>
    <property type="match status" value="1"/>
</dbReference>
<accession>A0ABU9GA08</accession>
<feature type="region of interest" description="Disordered" evidence="2">
    <location>
        <begin position="317"/>
        <end position="359"/>
    </location>
</feature>
<sequence length="359" mass="38474">MKISVIGREAIGARSRAALSRAGFEVAGEVADKVTDQVTAETAGAATATVEQRCHAPHEQSEAERWFDTHSRPRERFTSEVYLLALATSQQVQKVLTGKEGLLRLAPPGSVIVDLCRGDVNISRELAVQTRLAGHHWLEAASSRDPRDESEGHLTLLVGGDDATVQRMTPLLEAIATRHLHVGDAGCGHAAVLANDYLHAAHLITTAEAIAMAYRAGVRPHACIDAINLGAGRSAVSEVNFPRWVLPGDYDSGISTGALRRDLRLARSYVTTLKLPSGLMKAVFDRWQPPELCPADEDDIHHLCDRWLSDIPAQLRHTSSPATDAPSTPTDAGAPRSSGRDASAPGRVTDGSRPPAEKA</sequence>
<name>A0ABU9GA08_COBMA</name>
<dbReference type="Gene3D" id="1.10.1040.10">
    <property type="entry name" value="N-(1-d-carboxylethyl)-l-norvaline Dehydrogenase, domain 2"/>
    <property type="match status" value="1"/>
</dbReference>
<evidence type="ECO:0000256" key="1">
    <source>
        <dbReference type="ARBA" id="ARBA00023002"/>
    </source>
</evidence>
<dbReference type="SUPFAM" id="SSF51735">
    <property type="entry name" value="NAD(P)-binding Rossmann-fold domains"/>
    <property type="match status" value="1"/>
</dbReference>